<dbReference type="Proteomes" id="UP000001068">
    <property type="component" value="Chromosome"/>
</dbReference>
<organism evidence="2 3">
    <name type="scientific">Desulfurococcus mucosus (strain ATCC 35584 / DSM 2162 / JCM 9187 / O7/1)</name>
    <dbReference type="NCBI Taxonomy" id="765177"/>
    <lineage>
        <taxon>Archaea</taxon>
        <taxon>Thermoproteota</taxon>
        <taxon>Thermoprotei</taxon>
        <taxon>Desulfurococcales</taxon>
        <taxon>Desulfurococcaceae</taxon>
        <taxon>Desulfurococcus</taxon>
    </lineage>
</organism>
<evidence type="ECO:0000313" key="3">
    <source>
        <dbReference type="Proteomes" id="UP000001068"/>
    </source>
</evidence>
<evidence type="ECO:0000313" key="2">
    <source>
        <dbReference type="EMBL" id="ADV65327.1"/>
    </source>
</evidence>
<accession>E8RA01</accession>
<dbReference type="STRING" id="765177.Desmu_1025"/>
<evidence type="ECO:0000256" key="1">
    <source>
        <dbReference type="SAM" id="MobiDB-lite"/>
    </source>
</evidence>
<protein>
    <submittedName>
        <fullName evidence="2">Uncharacterized protein</fullName>
    </submittedName>
</protein>
<name>E8RA01_DESM0</name>
<reference evidence="3" key="1">
    <citation type="submission" date="2010-11" db="EMBL/GenBank/DDBJ databases">
        <title>The complete genome of Desulfurococcus mucosus DSM 2162.</title>
        <authorList>
            <consortium name="US DOE Joint Genome Institute (JGI-PGF)"/>
            <person name="Lucas S."/>
            <person name="Copeland A."/>
            <person name="Lapidus A."/>
            <person name="Bruce D."/>
            <person name="Goodwin L."/>
            <person name="Pitluck S."/>
            <person name="Kyrpides N."/>
            <person name="Mavromatis K."/>
            <person name="Pagani I."/>
            <person name="Ivanova N."/>
            <person name="Ovchinnikova G."/>
            <person name="Chertkov O."/>
            <person name="Held B."/>
            <person name="Brettin T."/>
            <person name="Detter J.C."/>
            <person name="Tapia R."/>
            <person name="Han C."/>
            <person name="Land M."/>
            <person name="Hauser L."/>
            <person name="Markowitz V."/>
            <person name="Cheng J.-F."/>
            <person name="Hugenholtz P."/>
            <person name="Woyke T."/>
            <person name="Wu D."/>
            <person name="Wirth R."/>
            <person name="Bilek Y."/>
            <person name="Hader T."/>
            <person name="Klenk H.-P."/>
            <person name="Eisen J.A."/>
        </authorList>
    </citation>
    <scope>NUCLEOTIDE SEQUENCE [LARGE SCALE GENOMIC DNA]</scope>
    <source>
        <strain evidence="3">ATCC 35584 / DSM 2162 / JCM 9187 / O7/1</strain>
    </source>
</reference>
<dbReference type="AlphaFoldDB" id="E8RA01"/>
<dbReference type="GeneID" id="10153729"/>
<dbReference type="eggNOG" id="arCOG08857">
    <property type="taxonomic scope" value="Archaea"/>
</dbReference>
<keyword evidence="3" id="KW-1185">Reference proteome</keyword>
<gene>
    <name evidence="2" type="ordered locus">Desmu_1025</name>
</gene>
<feature type="compositionally biased region" description="Acidic residues" evidence="1">
    <location>
        <begin position="60"/>
        <end position="75"/>
    </location>
</feature>
<reference evidence="2 3" key="2">
    <citation type="journal article" date="2011" name="Stand. Genomic Sci.">
        <title>Complete genome sequence of Desulfurococcus mucosus type strain (O7/1).</title>
        <authorList>
            <person name="Wirth R."/>
            <person name="Chertkov O."/>
            <person name="Held B."/>
            <person name="Lapidus A."/>
            <person name="Nolan M."/>
            <person name="Lucas S."/>
            <person name="Hammon N."/>
            <person name="Deshpande S."/>
            <person name="Cheng J.F."/>
            <person name="Tapia R."/>
            <person name="Han C."/>
            <person name="Goodwin L."/>
            <person name="Pitluck S."/>
            <person name="Liolios K."/>
            <person name="Ioanna P."/>
            <person name="Ivanova N."/>
            <person name="Mavromatis K."/>
            <person name="Mikhailova N."/>
            <person name="Pati A."/>
            <person name="Chen A."/>
            <person name="Palaniappan K."/>
            <person name="Land M."/>
            <person name="Hauser L."/>
            <person name="Chang Y.J."/>
            <person name="Jeffries C.D."/>
            <person name="Bilek Y."/>
            <person name="Hader T."/>
            <person name="Rohde M."/>
            <person name="Spring S."/>
            <person name="Sikorski J."/>
            <person name="Goker M."/>
            <person name="Woyke T."/>
            <person name="Bristow J."/>
            <person name="Eisen J.A."/>
            <person name="Markowitz V."/>
            <person name="Hugenholtz P."/>
            <person name="Kyrpides N.C."/>
            <person name="Klenk H.P."/>
        </authorList>
    </citation>
    <scope>NUCLEOTIDE SEQUENCE [LARGE SCALE GENOMIC DNA]</scope>
    <source>
        <strain evidence="3">ATCC 35584 / DSM 2162 / JCM 9187 / O7/1</strain>
    </source>
</reference>
<dbReference type="HOGENOM" id="CLU_182723_0_0_2"/>
<feature type="region of interest" description="Disordered" evidence="1">
    <location>
        <begin position="60"/>
        <end position="85"/>
    </location>
</feature>
<sequence length="85" mass="9790">MMDPSYRRELLSLIVNAGLEEDFIEWLRTQGVKHLYGQLDNIPEELLLAYIREKKLEDAGEDIEASSPEAPEEPDGGVYVRSKRR</sequence>
<proteinExistence type="predicted"/>
<dbReference type="RefSeq" id="WP_013562549.1">
    <property type="nucleotide sequence ID" value="NC_014961.1"/>
</dbReference>
<dbReference type="KEGG" id="dmu:Desmu_1025"/>
<dbReference type="OrthoDB" id="18472at2157"/>
<dbReference type="EMBL" id="CP002363">
    <property type="protein sequence ID" value="ADV65327.1"/>
    <property type="molecule type" value="Genomic_DNA"/>
</dbReference>